<gene>
    <name evidence="4" type="ORF">JOC58_001110</name>
</gene>
<dbReference type="RefSeq" id="WP_188775282.1">
    <property type="nucleotide sequence ID" value="NZ_BMMB01000004.1"/>
</dbReference>
<sequence>MTFYRFARAVLRIVYRVLFRIKIIGTEHIPVEGGVLLCSNHISYLDPPIVGIFIKRPVRFMAKEELFKVPVLGPIINKLGAFPVKRGGISKDSIRTALTVLREGGIMGIFPEGTRNSQSVAAKKGAAVFALRSDAAVVPVAIIGQYKLFSKIKVVYGPPVDLTAYKGKEATGTAEEATDKIMAEIRQLMKQNQ</sequence>
<dbReference type="SUPFAM" id="SSF69593">
    <property type="entry name" value="Glycerol-3-phosphate (1)-acyltransferase"/>
    <property type="match status" value="1"/>
</dbReference>
<dbReference type="EMBL" id="JAVDQH010000003">
    <property type="protein sequence ID" value="MDR6243225.1"/>
    <property type="molecule type" value="Genomic_DNA"/>
</dbReference>
<protein>
    <submittedName>
        <fullName evidence="4">1-acyl-sn-glycerol-3-phosphate acyltransferase</fullName>
        <ecNumber evidence="4">2.3.1.51</ecNumber>
    </submittedName>
</protein>
<evidence type="ECO:0000313" key="4">
    <source>
        <dbReference type="EMBL" id="MDR6243225.1"/>
    </source>
</evidence>
<dbReference type="PANTHER" id="PTHR10434">
    <property type="entry name" value="1-ACYL-SN-GLYCEROL-3-PHOSPHATE ACYLTRANSFERASE"/>
    <property type="match status" value="1"/>
</dbReference>
<feature type="domain" description="Phospholipid/glycerol acyltransferase" evidence="3">
    <location>
        <begin position="35"/>
        <end position="145"/>
    </location>
</feature>
<evidence type="ECO:0000313" key="5">
    <source>
        <dbReference type="Proteomes" id="UP001185028"/>
    </source>
</evidence>
<dbReference type="GO" id="GO:0003841">
    <property type="term" value="F:1-acylglycerol-3-phosphate O-acyltransferase activity"/>
    <property type="evidence" value="ECO:0007669"/>
    <property type="project" value="UniProtKB-EC"/>
</dbReference>
<evidence type="ECO:0000256" key="2">
    <source>
        <dbReference type="ARBA" id="ARBA00023315"/>
    </source>
</evidence>
<proteinExistence type="predicted"/>
<name>A0ABU1IVF5_9BACL</name>
<comment type="caution">
    <text evidence="4">The sequence shown here is derived from an EMBL/GenBank/DDBJ whole genome shotgun (WGS) entry which is preliminary data.</text>
</comment>
<dbReference type="CDD" id="cd07989">
    <property type="entry name" value="LPLAT_AGPAT-like"/>
    <property type="match status" value="1"/>
</dbReference>
<accession>A0ABU1IVF5</accession>
<dbReference type="PANTHER" id="PTHR10434:SF11">
    <property type="entry name" value="1-ACYL-SN-GLYCEROL-3-PHOSPHATE ACYLTRANSFERASE"/>
    <property type="match status" value="1"/>
</dbReference>
<keyword evidence="5" id="KW-1185">Reference proteome</keyword>
<keyword evidence="2 4" id="KW-0012">Acyltransferase</keyword>
<dbReference type="SMART" id="SM00563">
    <property type="entry name" value="PlsC"/>
    <property type="match status" value="1"/>
</dbReference>
<reference evidence="4 5" key="1">
    <citation type="submission" date="2023-07" db="EMBL/GenBank/DDBJ databases">
        <title>Genomic Encyclopedia of Type Strains, Phase IV (KMG-IV): sequencing the most valuable type-strain genomes for metagenomic binning, comparative biology and taxonomic classification.</title>
        <authorList>
            <person name="Goeker M."/>
        </authorList>
    </citation>
    <scope>NUCLEOTIDE SEQUENCE [LARGE SCALE GENOMIC DNA]</scope>
    <source>
        <strain evidence="4 5">DSM 22170</strain>
    </source>
</reference>
<evidence type="ECO:0000259" key="3">
    <source>
        <dbReference type="SMART" id="SM00563"/>
    </source>
</evidence>
<evidence type="ECO:0000256" key="1">
    <source>
        <dbReference type="ARBA" id="ARBA00022679"/>
    </source>
</evidence>
<organism evidence="4 5">
    <name type="scientific">Paenibacillus hunanensis</name>
    <dbReference type="NCBI Taxonomy" id="539262"/>
    <lineage>
        <taxon>Bacteria</taxon>
        <taxon>Bacillati</taxon>
        <taxon>Bacillota</taxon>
        <taxon>Bacilli</taxon>
        <taxon>Bacillales</taxon>
        <taxon>Paenibacillaceae</taxon>
        <taxon>Paenibacillus</taxon>
    </lineage>
</organism>
<dbReference type="InterPro" id="IPR002123">
    <property type="entry name" value="Plipid/glycerol_acylTrfase"/>
</dbReference>
<keyword evidence="1 4" id="KW-0808">Transferase</keyword>
<dbReference type="Proteomes" id="UP001185028">
    <property type="component" value="Unassembled WGS sequence"/>
</dbReference>
<dbReference type="Pfam" id="PF01553">
    <property type="entry name" value="Acyltransferase"/>
    <property type="match status" value="1"/>
</dbReference>
<dbReference type="EC" id="2.3.1.51" evidence="4"/>